<comment type="caution">
    <text evidence="2">The sequence shown here is derived from an EMBL/GenBank/DDBJ whole genome shotgun (WGS) entry which is preliminary data.</text>
</comment>
<dbReference type="InterPro" id="IPR002925">
    <property type="entry name" value="Dienelactn_hydro"/>
</dbReference>
<reference evidence="2 3" key="1">
    <citation type="submission" date="2020-08" db="EMBL/GenBank/DDBJ databases">
        <title>Sequencing the genomes of 1000 actinobacteria strains.</title>
        <authorList>
            <person name="Klenk H.-P."/>
        </authorList>
    </citation>
    <scope>NUCLEOTIDE SEQUENCE [LARGE SCALE GENOMIC DNA]</scope>
    <source>
        <strain evidence="2 3">DSM 102030</strain>
    </source>
</reference>
<gene>
    <name evidence="2" type="ORF">F4561_006105</name>
</gene>
<dbReference type="GO" id="GO:0016787">
    <property type="term" value="F:hydrolase activity"/>
    <property type="evidence" value="ECO:0007669"/>
    <property type="project" value="UniProtKB-KW"/>
</dbReference>
<dbReference type="Pfam" id="PF01738">
    <property type="entry name" value="DLH"/>
    <property type="match status" value="1"/>
</dbReference>
<dbReference type="InterPro" id="IPR051049">
    <property type="entry name" value="Dienelactone_hydrolase-like"/>
</dbReference>
<accession>A0A7W7RNG1</accession>
<dbReference type="InterPro" id="IPR029058">
    <property type="entry name" value="AB_hydrolase_fold"/>
</dbReference>
<evidence type="ECO:0000313" key="2">
    <source>
        <dbReference type="EMBL" id="MBB4935211.1"/>
    </source>
</evidence>
<evidence type="ECO:0000259" key="1">
    <source>
        <dbReference type="Pfam" id="PF01738"/>
    </source>
</evidence>
<proteinExistence type="predicted"/>
<dbReference type="PANTHER" id="PTHR46623">
    <property type="entry name" value="CARBOXYMETHYLENEBUTENOLIDASE-RELATED"/>
    <property type="match status" value="1"/>
</dbReference>
<name>A0A7W7RNG1_9ACTN</name>
<dbReference type="Proteomes" id="UP000523007">
    <property type="component" value="Unassembled WGS sequence"/>
</dbReference>
<dbReference type="SUPFAM" id="SSF53474">
    <property type="entry name" value="alpha/beta-Hydrolases"/>
    <property type="match status" value="1"/>
</dbReference>
<evidence type="ECO:0000313" key="3">
    <source>
        <dbReference type="Proteomes" id="UP000523007"/>
    </source>
</evidence>
<dbReference type="RefSeq" id="WP_221446380.1">
    <property type="nucleotide sequence ID" value="NZ_JACHJT010000002.1"/>
</dbReference>
<protein>
    <submittedName>
        <fullName evidence="2">Dienelactone hydrolase</fullName>
    </submittedName>
</protein>
<organism evidence="2 3">
    <name type="scientific">Lipingzhangella halophila</name>
    <dbReference type="NCBI Taxonomy" id="1783352"/>
    <lineage>
        <taxon>Bacteria</taxon>
        <taxon>Bacillati</taxon>
        <taxon>Actinomycetota</taxon>
        <taxon>Actinomycetes</taxon>
        <taxon>Streptosporangiales</taxon>
        <taxon>Nocardiopsidaceae</taxon>
        <taxon>Lipingzhangella</taxon>
    </lineage>
</organism>
<feature type="domain" description="Dienelactone hydrolase" evidence="1">
    <location>
        <begin position="19"/>
        <end position="80"/>
    </location>
</feature>
<dbReference type="EMBL" id="JACHJT010000002">
    <property type="protein sequence ID" value="MBB4935211.1"/>
    <property type="molecule type" value="Genomic_DNA"/>
</dbReference>
<keyword evidence="2" id="KW-0378">Hydrolase</keyword>
<sequence length="92" mass="10039">MTAVRGTTVDVPTRDGTADTYLAHPDDGAAHPGVLFYMDAFGPRPHLRGMADRLAEAGYTVLLPHVFYRAGRAPLFELPGFIDTAERPEVLE</sequence>
<keyword evidence="3" id="KW-1185">Reference proteome</keyword>
<dbReference type="PANTHER" id="PTHR46623:SF10">
    <property type="entry name" value="CARBOXYMETHYLENEBUTENOLIDASE HOMOLOG"/>
    <property type="match status" value="1"/>
</dbReference>
<dbReference type="Gene3D" id="3.40.50.1820">
    <property type="entry name" value="alpha/beta hydrolase"/>
    <property type="match status" value="1"/>
</dbReference>
<dbReference type="AlphaFoldDB" id="A0A7W7RNG1"/>